<reference evidence="2 3" key="1">
    <citation type="submission" date="2019-10" db="EMBL/GenBank/DDBJ databases">
        <authorList>
            <person name="Palmer J.M."/>
        </authorList>
    </citation>
    <scope>NUCLEOTIDE SEQUENCE [LARGE SCALE GENOMIC DNA]</scope>
    <source>
        <strain evidence="2 3">TWF730</strain>
    </source>
</reference>
<protein>
    <recommendedName>
        <fullName evidence="4">Defective in cullin neddylation protein</fullName>
    </recommendedName>
</protein>
<evidence type="ECO:0008006" key="4">
    <source>
        <dbReference type="Google" id="ProtNLM"/>
    </source>
</evidence>
<evidence type="ECO:0000313" key="2">
    <source>
        <dbReference type="EMBL" id="KAK6349221.1"/>
    </source>
</evidence>
<feature type="compositionally biased region" description="Basic residues" evidence="1">
    <location>
        <begin position="7"/>
        <end position="19"/>
    </location>
</feature>
<proteinExistence type="predicted"/>
<keyword evidence="3" id="KW-1185">Reference proteome</keyword>
<dbReference type="AlphaFoldDB" id="A0AAV9UWT8"/>
<evidence type="ECO:0000313" key="3">
    <source>
        <dbReference type="Proteomes" id="UP001373714"/>
    </source>
</evidence>
<dbReference type="Proteomes" id="UP001373714">
    <property type="component" value="Unassembled WGS sequence"/>
</dbReference>
<gene>
    <name evidence="2" type="ORF">TWF730_009973</name>
</gene>
<accession>A0AAV9UWT8</accession>
<sequence>MPNNNKNNRKNKSKGKKPIKANPKLLPPLPHQLLHLQTLSQEIHSLHSKKSSLPANHPVLNHSFDPDDIIKPIISTYFPIFFRLFDEKEEEHVKIWIAFNAALLKVWEWGDVETVQDDFWECVGEFFAVGEEDRVGKDIKRAV</sequence>
<organism evidence="2 3">
    <name type="scientific">Orbilia blumenaviensis</name>
    <dbReference type="NCBI Taxonomy" id="1796055"/>
    <lineage>
        <taxon>Eukaryota</taxon>
        <taxon>Fungi</taxon>
        <taxon>Dikarya</taxon>
        <taxon>Ascomycota</taxon>
        <taxon>Pezizomycotina</taxon>
        <taxon>Orbiliomycetes</taxon>
        <taxon>Orbiliales</taxon>
        <taxon>Orbiliaceae</taxon>
        <taxon>Orbilia</taxon>
    </lineage>
</organism>
<name>A0AAV9UWT8_9PEZI</name>
<comment type="caution">
    <text evidence="2">The sequence shown here is derived from an EMBL/GenBank/DDBJ whole genome shotgun (WGS) entry which is preliminary data.</text>
</comment>
<evidence type="ECO:0000256" key="1">
    <source>
        <dbReference type="SAM" id="MobiDB-lite"/>
    </source>
</evidence>
<dbReference type="EMBL" id="JAVHNS010000007">
    <property type="protein sequence ID" value="KAK6349221.1"/>
    <property type="molecule type" value="Genomic_DNA"/>
</dbReference>
<feature type="region of interest" description="Disordered" evidence="1">
    <location>
        <begin position="1"/>
        <end position="23"/>
    </location>
</feature>